<dbReference type="SUPFAM" id="SSF48452">
    <property type="entry name" value="TPR-like"/>
    <property type="match status" value="1"/>
</dbReference>
<protein>
    <submittedName>
        <fullName evidence="1">Tetratricopeptide repeat protein 25-like protein</fullName>
    </submittedName>
</protein>
<dbReference type="InterPro" id="IPR011990">
    <property type="entry name" value="TPR-like_helical_dom_sf"/>
</dbReference>
<accession>A0A0J7NZX5</accession>
<gene>
    <name evidence="1" type="ORF">RF55_1696</name>
</gene>
<dbReference type="PANTHER" id="PTHR21391:SF0">
    <property type="entry name" value="AT04489P-RELATED"/>
    <property type="match status" value="1"/>
</dbReference>
<dbReference type="PANTHER" id="PTHR21391">
    <property type="entry name" value="AT04489P-RELATED"/>
    <property type="match status" value="1"/>
</dbReference>
<organism evidence="1 2">
    <name type="scientific">Lasius niger</name>
    <name type="common">Black garden ant</name>
    <dbReference type="NCBI Taxonomy" id="67767"/>
    <lineage>
        <taxon>Eukaryota</taxon>
        <taxon>Metazoa</taxon>
        <taxon>Ecdysozoa</taxon>
        <taxon>Arthropoda</taxon>
        <taxon>Hexapoda</taxon>
        <taxon>Insecta</taxon>
        <taxon>Pterygota</taxon>
        <taxon>Neoptera</taxon>
        <taxon>Endopterygota</taxon>
        <taxon>Hymenoptera</taxon>
        <taxon>Apocrita</taxon>
        <taxon>Aculeata</taxon>
        <taxon>Formicoidea</taxon>
        <taxon>Formicidae</taxon>
        <taxon>Formicinae</taxon>
        <taxon>Lasius</taxon>
        <taxon>Lasius</taxon>
    </lineage>
</organism>
<dbReference type="Proteomes" id="UP000036403">
    <property type="component" value="Unassembled WGS sequence"/>
</dbReference>
<proteinExistence type="predicted"/>
<dbReference type="AlphaFoldDB" id="A0A0J7NZX5"/>
<dbReference type="Gene3D" id="1.25.40.10">
    <property type="entry name" value="Tetratricopeptide repeat domain"/>
    <property type="match status" value="1"/>
</dbReference>
<sequence>MSASKGEEAPEVFREAILYREWGYRLASLGRYPVAIDYFEKACESAEDLRTLIGLCRTLIKHTRYLAAEKLSEKCMKIDPGHYKARQIRMEALFQIGEFGPSLAHAYEGMRRHGMTFEHGIYQANETVEDCIGRNTSPMALLLLYPWIRRLYEHRERLIGKLEVEEDEFKGVYRALTMRTNLADIVAIHSQATIRLVDRIKNKFDSYLNKMFPLKQKCLDALYKMVAWVYIDTRNLTCLDNEELKTRYLKHHLGIRVATLPRDSDLAWMPTVNPKETLKMFRRRLAMASAPLELAWLHHEFCKFLIDIHRFDLARFYAKKGRDIAQEAGCEEWTLNIDHLILRIEIHQNNRNEAREAAVLALACARKLGIDLITVPQMDFYERAIKAVDELDVERIGDFDDVTARQQLILELMPKEMKGEVDFLWRRMDVVPAERRLSIMPGCKPIDRKFKMPSMRRTILPSPPKDPERNARIALLKQYAPSHKRPGFVNFDEFE</sequence>
<keyword evidence="2" id="KW-1185">Reference proteome</keyword>
<comment type="caution">
    <text evidence="1">The sequence shown here is derived from an EMBL/GenBank/DDBJ whole genome shotgun (WGS) entry which is preliminary data.</text>
</comment>
<evidence type="ECO:0000313" key="2">
    <source>
        <dbReference type="Proteomes" id="UP000036403"/>
    </source>
</evidence>
<reference evidence="1 2" key="1">
    <citation type="submission" date="2015-04" db="EMBL/GenBank/DDBJ databases">
        <title>Lasius niger genome sequencing.</title>
        <authorList>
            <person name="Konorov E.A."/>
            <person name="Nikitin M.A."/>
            <person name="Kirill M.V."/>
            <person name="Chang P."/>
        </authorList>
    </citation>
    <scope>NUCLEOTIDE SEQUENCE [LARGE SCALE GENOMIC DNA]</scope>
    <source>
        <tissue evidence="1">Whole</tissue>
    </source>
</reference>
<dbReference type="STRING" id="67767.A0A0J7NZX5"/>
<name>A0A0J7NZX5_LASNI</name>
<dbReference type="OrthoDB" id="10268002at2759"/>
<evidence type="ECO:0000313" key="1">
    <source>
        <dbReference type="EMBL" id="KMQ97955.1"/>
    </source>
</evidence>
<dbReference type="PaxDb" id="67767-A0A0J7NZX5"/>
<dbReference type="EMBL" id="LBMM01000623">
    <property type="protein sequence ID" value="KMQ97955.1"/>
    <property type="molecule type" value="Genomic_DNA"/>
</dbReference>